<gene>
    <name evidence="3" type="ORF">FJM67_10295</name>
</gene>
<protein>
    <submittedName>
        <fullName evidence="3">ABC transporter substrate-binding protein</fullName>
    </submittedName>
</protein>
<evidence type="ECO:0000313" key="4">
    <source>
        <dbReference type="Proteomes" id="UP000315901"/>
    </source>
</evidence>
<evidence type="ECO:0000256" key="1">
    <source>
        <dbReference type="ARBA" id="ARBA00022729"/>
    </source>
</evidence>
<evidence type="ECO:0000256" key="2">
    <source>
        <dbReference type="SAM" id="SignalP"/>
    </source>
</evidence>
<evidence type="ECO:0000313" key="3">
    <source>
        <dbReference type="EMBL" id="TPE50541.1"/>
    </source>
</evidence>
<dbReference type="RefSeq" id="WP_140589025.1">
    <property type="nucleotide sequence ID" value="NZ_VFRR01000019.1"/>
</dbReference>
<keyword evidence="1 2" id="KW-0732">Signal</keyword>
<dbReference type="EMBL" id="VFRR01000019">
    <property type="protein sequence ID" value="TPE50541.1"/>
    <property type="molecule type" value="Genomic_DNA"/>
</dbReference>
<dbReference type="SUPFAM" id="SSF53850">
    <property type="entry name" value="Periplasmic binding protein-like II"/>
    <property type="match status" value="1"/>
</dbReference>
<feature type="chain" id="PRO_5021195468" evidence="2">
    <location>
        <begin position="21"/>
        <end position="350"/>
    </location>
</feature>
<dbReference type="OrthoDB" id="8673316at2"/>
<dbReference type="AlphaFoldDB" id="A0A501WU95"/>
<dbReference type="Proteomes" id="UP000315901">
    <property type="component" value="Unassembled WGS sequence"/>
</dbReference>
<dbReference type="GO" id="GO:0030288">
    <property type="term" value="C:outer membrane-bounded periplasmic space"/>
    <property type="evidence" value="ECO:0007669"/>
    <property type="project" value="TreeGrafter"/>
</dbReference>
<reference evidence="3 4" key="1">
    <citation type="submission" date="2019-06" db="EMBL/GenBank/DDBJ databases">
        <title>A novel bacterium of genus Marinomonas, isolated from coastal sand.</title>
        <authorList>
            <person name="Huang H."/>
            <person name="Mo K."/>
            <person name="Hu Y."/>
        </authorList>
    </citation>
    <scope>NUCLEOTIDE SEQUENCE [LARGE SCALE GENOMIC DNA]</scope>
    <source>
        <strain evidence="3 4">HB171799</strain>
    </source>
</reference>
<name>A0A501WU95_9GAMM</name>
<dbReference type="Gene3D" id="3.40.190.10">
    <property type="entry name" value="Periplasmic binding protein-like II"/>
    <property type="match status" value="2"/>
</dbReference>
<organism evidence="3 4">
    <name type="scientific">Maribrevibacterium harenarium</name>
    <dbReference type="NCBI Taxonomy" id="2589817"/>
    <lineage>
        <taxon>Bacteria</taxon>
        <taxon>Pseudomonadati</taxon>
        <taxon>Pseudomonadota</taxon>
        <taxon>Gammaproteobacteria</taxon>
        <taxon>Oceanospirillales</taxon>
        <taxon>Oceanospirillaceae</taxon>
        <taxon>Maribrevibacterium</taxon>
    </lineage>
</organism>
<dbReference type="PANTHER" id="PTHR30006">
    <property type="entry name" value="THIAMINE-BINDING PERIPLASMIC PROTEIN-RELATED"/>
    <property type="match status" value="1"/>
</dbReference>
<proteinExistence type="predicted"/>
<dbReference type="Pfam" id="PF13343">
    <property type="entry name" value="SBP_bac_6"/>
    <property type="match status" value="1"/>
</dbReference>
<comment type="caution">
    <text evidence="3">The sequence shown here is derived from an EMBL/GenBank/DDBJ whole genome shotgun (WGS) entry which is preliminary data.</text>
</comment>
<accession>A0A501WU95</accession>
<sequence length="350" mass="39379">MKKLFWAFGLWLVSASQLVAEPVYFGRDDAPRYLHIQSALDLASVAPLLSQFVQSFSDIRIGYEDINTKELYQNVLLHQSNGASLIISSAMDLQLKLVNDGFARAYRSSQTLQLPSFAKWRDHLFAFSFEPVVMVLNKAAFASYSYPKDRQGLLAYVRQQGEAIRGKIGTYDIRQSGVGYLLASQDARQADTTWGRLLEAFGSHSVRTYCCTSEMIDDVAQGRLVIAYNLLGSYAAQRVREDDRLVMVLPKDYTLMVMRTLLIPVNAPNVEDAGLFIDFILSRASQQAMAREGLLYPVNSEVSEQTDNLTLPPGPTRSIELDQQLLVGRDLLKQRRFIESWETALELGVE</sequence>
<dbReference type="PANTHER" id="PTHR30006:SF25">
    <property type="entry name" value="PHOSPHOGLYCERATE TRANSPORT REGULATORY PROTEIN PGTC"/>
    <property type="match status" value="1"/>
</dbReference>
<feature type="signal peptide" evidence="2">
    <location>
        <begin position="1"/>
        <end position="20"/>
    </location>
</feature>
<keyword evidence="4" id="KW-1185">Reference proteome</keyword>